<dbReference type="InterPro" id="IPR018337">
    <property type="entry name" value="Cell_wall/Cho-bd_repeat"/>
</dbReference>
<feature type="repeat" description="Cell wall-binding" evidence="2">
    <location>
        <begin position="46"/>
        <end position="65"/>
    </location>
</feature>
<feature type="chain" id="PRO_5026913765" description="Cell wall-binding protein" evidence="3">
    <location>
        <begin position="29"/>
        <end position="213"/>
    </location>
</feature>
<feature type="signal peptide" evidence="3">
    <location>
        <begin position="1"/>
        <end position="28"/>
    </location>
</feature>
<keyword evidence="1" id="KW-0677">Repeat</keyword>
<dbReference type="Gene3D" id="2.10.270.10">
    <property type="entry name" value="Cholin Binding"/>
    <property type="match status" value="1"/>
</dbReference>
<evidence type="ECO:0000313" key="4">
    <source>
        <dbReference type="EMBL" id="NFA43775.1"/>
    </source>
</evidence>
<comment type="caution">
    <text evidence="4">The sequence shown here is derived from an EMBL/GenBank/DDBJ whole genome shotgun (WGS) entry which is preliminary data.</text>
</comment>
<dbReference type="AlphaFoldDB" id="A0A6M0SVK6"/>
<reference evidence="4 5" key="1">
    <citation type="submission" date="2019-02" db="EMBL/GenBank/DDBJ databases">
        <title>Genome sequencing of Clostridium botulinum clinical isolates.</title>
        <authorList>
            <person name="Brunt J."/>
            <person name="Van Vliet A.H.M."/>
            <person name="Stringer S.C."/>
            <person name="Grant K.A."/>
            <person name="Carter A.C."/>
            <person name="Peck M.W."/>
        </authorList>
    </citation>
    <scope>NUCLEOTIDE SEQUENCE [LARGE SCALE GENOMIC DNA]</scope>
    <source>
        <strain evidence="4 5">H113700579</strain>
    </source>
</reference>
<dbReference type="Pfam" id="PF19127">
    <property type="entry name" value="Choline_bind_3"/>
    <property type="match status" value="1"/>
</dbReference>
<proteinExistence type="predicted"/>
<name>A0A6M0SVK6_CLOBO</name>
<evidence type="ECO:0000313" key="5">
    <source>
        <dbReference type="Proteomes" id="UP000472355"/>
    </source>
</evidence>
<organism evidence="4 5">
    <name type="scientific">Clostridium botulinum</name>
    <dbReference type="NCBI Taxonomy" id="1491"/>
    <lineage>
        <taxon>Bacteria</taxon>
        <taxon>Bacillati</taxon>
        <taxon>Bacillota</taxon>
        <taxon>Clostridia</taxon>
        <taxon>Eubacteriales</taxon>
        <taxon>Clostridiaceae</taxon>
        <taxon>Clostridium</taxon>
    </lineage>
</organism>
<dbReference type="SUPFAM" id="SSF69360">
    <property type="entry name" value="Cell wall binding repeat"/>
    <property type="match status" value="1"/>
</dbReference>
<dbReference type="Proteomes" id="UP000472355">
    <property type="component" value="Unassembled WGS sequence"/>
</dbReference>
<evidence type="ECO:0008006" key="6">
    <source>
        <dbReference type="Google" id="ProtNLM"/>
    </source>
</evidence>
<sequence>MKKYLKKVIALVTVTISIMAFNSIGVNAEWKQDSTGWWYKNGDSYYTGWKIIDGKNYYFGENGYMVHDTIINGYKIGSDGASIQTNDQSEKNQNSNLFDVDVSIKYNIHLDDKVKDVNPNIIRATRQAMFDTDCYSARINHYNGLSINTDVLIFDVKETGTDSWEVCFHLKNSDEKDYDRIGYSHASVKKLDDGSYIGEISRSFPCESVGETY</sequence>
<keyword evidence="3" id="KW-0732">Signal</keyword>
<dbReference type="EMBL" id="SGKU01000048">
    <property type="protein sequence ID" value="NFA43775.1"/>
    <property type="molecule type" value="Genomic_DNA"/>
</dbReference>
<accession>A0A6M0SVK6</accession>
<evidence type="ECO:0000256" key="2">
    <source>
        <dbReference type="PROSITE-ProRule" id="PRU00591"/>
    </source>
</evidence>
<evidence type="ECO:0000256" key="3">
    <source>
        <dbReference type="SAM" id="SignalP"/>
    </source>
</evidence>
<gene>
    <name evidence="4" type="ORF">EXM65_14685</name>
</gene>
<evidence type="ECO:0000256" key="1">
    <source>
        <dbReference type="ARBA" id="ARBA00022737"/>
    </source>
</evidence>
<protein>
    <recommendedName>
        <fullName evidence="6">Cell wall-binding protein</fullName>
    </recommendedName>
</protein>
<dbReference type="PROSITE" id="PS51170">
    <property type="entry name" value="CW"/>
    <property type="match status" value="1"/>
</dbReference>